<accession>A0A841GWT2</accession>
<organism evidence="1 2">
    <name type="scientific">Longimicrobium terrae</name>
    <dbReference type="NCBI Taxonomy" id="1639882"/>
    <lineage>
        <taxon>Bacteria</taxon>
        <taxon>Pseudomonadati</taxon>
        <taxon>Gemmatimonadota</taxon>
        <taxon>Longimicrobiia</taxon>
        <taxon>Longimicrobiales</taxon>
        <taxon>Longimicrobiaceae</taxon>
        <taxon>Longimicrobium</taxon>
    </lineage>
</organism>
<dbReference type="Proteomes" id="UP000582837">
    <property type="component" value="Unassembled WGS sequence"/>
</dbReference>
<comment type="caution">
    <text evidence="1">The sequence shown here is derived from an EMBL/GenBank/DDBJ whole genome shotgun (WGS) entry which is preliminary data.</text>
</comment>
<evidence type="ECO:0000313" key="1">
    <source>
        <dbReference type="EMBL" id="MBB6068886.1"/>
    </source>
</evidence>
<keyword evidence="2" id="KW-1185">Reference proteome</keyword>
<sequence>MTQPTFATPQEAAMSGFSARHCRVVAMAVDGDDAYVVIDTGSDGFSYLYGGTAQREADGWRDGNSGNGDGWMSTDPERDLGVLTVWDEAPAGCDAVRVQWRGETREAAVHDGAYLVAWFKVACPEDSWPSVTSFRIGGRWVP</sequence>
<dbReference type="EMBL" id="JACHIA010000001">
    <property type="protein sequence ID" value="MBB6068886.1"/>
    <property type="molecule type" value="Genomic_DNA"/>
</dbReference>
<name>A0A841GWT2_9BACT</name>
<protein>
    <submittedName>
        <fullName evidence="1">Uncharacterized protein</fullName>
    </submittedName>
</protein>
<dbReference type="RefSeq" id="WP_170031348.1">
    <property type="nucleotide sequence ID" value="NZ_JABDTL010000001.1"/>
</dbReference>
<evidence type="ECO:0000313" key="2">
    <source>
        <dbReference type="Proteomes" id="UP000582837"/>
    </source>
</evidence>
<proteinExistence type="predicted"/>
<reference evidence="1 2" key="1">
    <citation type="submission" date="2020-08" db="EMBL/GenBank/DDBJ databases">
        <title>Genomic Encyclopedia of Type Strains, Phase IV (KMG-IV): sequencing the most valuable type-strain genomes for metagenomic binning, comparative biology and taxonomic classification.</title>
        <authorList>
            <person name="Goeker M."/>
        </authorList>
    </citation>
    <scope>NUCLEOTIDE SEQUENCE [LARGE SCALE GENOMIC DNA]</scope>
    <source>
        <strain evidence="1 2">DSM 29007</strain>
    </source>
</reference>
<dbReference type="AlphaFoldDB" id="A0A841GWT2"/>
<gene>
    <name evidence="1" type="ORF">HNQ61_000497</name>
</gene>